<dbReference type="GO" id="GO:0016020">
    <property type="term" value="C:membrane"/>
    <property type="evidence" value="ECO:0007669"/>
    <property type="project" value="UniProtKB-SubCell"/>
</dbReference>
<gene>
    <name evidence="7" type="ORF">ZHD862_LOCUS18123</name>
</gene>
<dbReference type="Proteomes" id="UP000663864">
    <property type="component" value="Unassembled WGS sequence"/>
</dbReference>
<feature type="transmembrane region" description="Helical" evidence="5">
    <location>
        <begin position="56"/>
        <end position="84"/>
    </location>
</feature>
<keyword evidence="4 5" id="KW-0472">Membrane</keyword>
<evidence type="ECO:0000256" key="5">
    <source>
        <dbReference type="SAM" id="Phobius"/>
    </source>
</evidence>
<feature type="transmembrane region" description="Helical" evidence="5">
    <location>
        <begin position="96"/>
        <end position="117"/>
    </location>
</feature>
<dbReference type="SUPFAM" id="SSF81321">
    <property type="entry name" value="Family A G protein-coupled receptor-like"/>
    <property type="match status" value="1"/>
</dbReference>
<evidence type="ECO:0000313" key="7">
    <source>
        <dbReference type="EMBL" id="CAF1111187.1"/>
    </source>
</evidence>
<dbReference type="Gene3D" id="1.20.1070.10">
    <property type="entry name" value="Rhodopsin 7-helix transmembrane proteins"/>
    <property type="match status" value="1"/>
</dbReference>
<name>A0A814PUW2_9BILA</name>
<dbReference type="PROSITE" id="PS50262">
    <property type="entry name" value="G_PROTEIN_RECEP_F1_2"/>
    <property type="match status" value="1"/>
</dbReference>
<sequence length="329" mass="37421">MSSIPLSSDTIAIMKSVQKYLYQFGCPILMFIGTISCIINLIVFTQKILRKNPCSIYFIAYNVANFIYIYSSLLALTLSVGYSIDASVYNLIICRLRLYTVTLFNILSPFYIILASIDRILITSSNALTRQRSTRRLAYLCIIIGTLFWALFHIHALIASSITQLAPNTFLCYFQPGVHLIFVSYYALIKETSSLSLMIICGLWSIKNIRSMGRVRMIVNTSVSKTTTGGNIQSNSSKDQQLMFMLLMDIIIYASFSFVFVIYLMYQQTTQNYIKNAERIQIETCIRNICLFSAGIPFCTSCYANLIVSKTFRSEAKKAISWKRILCIN</sequence>
<accession>A0A814PUW2</accession>
<evidence type="ECO:0000256" key="4">
    <source>
        <dbReference type="ARBA" id="ARBA00023136"/>
    </source>
</evidence>
<evidence type="ECO:0000313" key="8">
    <source>
        <dbReference type="Proteomes" id="UP000663864"/>
    </source>
</evidence>
<evidence type="ECO:0000256" key="2">
    <source>
        <dbReference type="ARBA" id="ARBA00022692"/>
    </source>
</evidence>
<evidence type="ECO:0000256" key="1">
    <source>
        <dbReference type="ARBA" id="ARBA00004370"/>
    </source>
</evidence>
<evidence type="ECO:0000256" key="3">
    <source>
        <dbReference type="ARBA" id="ARBA00022989"/>
    </source>
</evidence>
<organism evidence="7 8">
    <name type="scientific">Rotaria sordida</name>
    <dbReference type="NCBI Taxonomy" id="392033"/>
    <lineage>
        <taxon>Eukaryota</taxon>
        <taxon>Metazoa</taxon>
        <taxon>Spiralia</taxon>
        <taxon>Gnathifera</taxon>
        <taxon>Rotifera</taxon>
        <taxon>Eurotatoria</taxon>
        <taxon>Bdelloidea</taxon>
        <taxon>Philodinida</taxon>
        <taxon>Philodinidae</taxon>
        <taxon>Rotaria</taxon>
    </lineage>
</organism>
<feature type="transmembrane region" description="Helical" evidence="5">
    <location>
        <begin position="286"/>
        <end position="308"/>
    </location>
</feature>
<reference evidence="7" key="1">
    <citation type="submission" date="2021-02" db="EMBL/GenBank/DDBJ databases">
        <authorList>
            <person name="Nowell W R."/>
        </authorList>
    </citation>
    <scope>NUCLEOTIDE SEQUENCE</scope>
</reference>
<keyword evidence="2 5" id="KW-0812">Transmembrane</keyword>
<feature type="domain" description="G-protein coupled receptors family 1 profile" evidence="6">
    <location>
        <begin position="36"/>
        <end position="308"/>
    </location>
</feature>
<keyword evidence="3 5" id="KW-1133">Transmembrane helix</keyword>
<feature type="transmembrane region" description="Helical" evidence="5">
    <location>
        <begin position="242"/>
        <end position="266"/>
    </location>
</feature>
<feature type="transmembrane region" description="Helical" evidence="5">
    <location>
        <begin position="137"/>
        <end position="158"/>
    </location>
</feature>
<feature type="transmembrane region" description="Helical" evidence="5">
    <location>
        <begin position="20"/>
        <end position="44"/>
    </location>
</feature>
<comment type="subcellular location">
    <subcellularLocation>
        <location evidence="1">Membrane</location>
    </subcellularLocation>
</comment>
<dbReference type="EMBL" id="CAJNOT010000928">
    <property type="protein sequence ID" value="CAF1111187.1"/>
    <property type="molecule type" value="Genomic_DNA"/>
</dbReference>
<dbReference type="InterPro" id="IPR017452">
    <property type="entry name" value="GPCR_Rhodpsn_7TM"/>
</dbReference>
<proteinExistence type="predicted"/>
<comment type="caution">
    <text evidence="7">The sequence shown here is derived from an EMBL/GenBank/DDBJ whole genome shotgun (WGS) entry which is preliminary data.</text>
</comment>
<dbReference type="AlphaFoldDB" id="A0A814PUW2"/>
<evidence type="ECO:0000259" key="6">
    <source>
        <dbReference type="PROSITE" id="PS50262"/>
    </source>
</evidence>
<protein>
    <recommendedName>
        <fullName evidence="6">G-protein coupled receptors family 1 profile domain-containing protein</fullName>
    </recommendedName>
</protein>